<name>T0LBH8_9MICR</name>
<dbReference type="HOGENOM" id="CLU_994334_0_0_1"/>
<gene>
    <name evidence="2" type="ORF">NAPIS_ORF00720</name>
</gene>
<sequence length="282" mass="33836">MQYQEDISLNYLYSLLFKFFTYFWNYSYNVVAIKKYITNFCKELFCLGFYTSNNKTEDLIDKEVYIICNENKHWISNFEKVNKHKNDDESQIFLWDPLSDEKIKTSFAISDIIFYYEMTYNFKGRKRKILPFESKFCYIVLTDIVQSTYLWNTNRFKMAKCIVEHDRIAQKLIKNNNGIELRNEGDSFLILFYNQAEAMNFATNFYYQVKTINFDNKNKIGIKIAINYGKICTINRSKEKIFGRCIRDVYEIISHTPRDVICINNVNSIKKKEKFMCVHDCK</sequence>
<dbReference type="EMBL" id="KE647104">
    <property type="protein sequence ID" value="EQB61713.1"/>
    <property type="molecule type" value="Genomic_DNA"/>
</dbReference>
<evidence type="ECO:0000313" key="2">
    <source>
        <dbReference type="EMBL" id="EQB61713.1"/>
    </source>
</evidence>
<proteinExistence type="predicted"/>
<dbReference type="SUPFAM" id="SSF55073">
    <property type="entry name" value="Nucleotide cyclase"/>
    <property type="match status" value="1"/>
</dbReference>
<dbReference type="Pfam" id="PF00211">
    <property type="entry name" value="Guanylate_cyc"/>
    <property type="match status" value="1"/>
</dbReference>
<keyword evidence="3" id="KW-1185">Reference proteome</keyword>
<evidence type="ECO:0000313" key="3">
    <source>
        <dbReference type="Proteomes" id="UP000053780"/>
    </source>
</evidence>
<accession>T0LBH8</accession>
<dbReference type="InterPro" id="IPR001054">
    <property type="entry name" value="A/G_cyclase"/>
</dbReference>
<dbReference type="Gene3D" id="3.30.70.1230">
    <property type="entry name" value="Nucleotide cyclase"/>
    <property type="match status" value="1"/>
</dbReference>
<dbReference type="OrthoDB" id="2191719at2759"/>
<reference evidence="2 3" key="1">
    <citation type="journal article" date="2013" name="BMC Genomics">
        <title>Genome sequencing and comparative genomics of honey bee microsporidia, Nosema apis reveal novel insights into host-parasite interactions.</title>
        <authorList>
            <person name="Chen Yp."/>
            <person name="Pettis J.S."/>
            <person name="Zhao Y."/>
            <person name="Liu X."/>
            <person name="Tallon L.J."/>
            <person name="Sadzewicz L.D."/>
            <person name="Li R."/>
            <person name="Zheng H."/>
            <person name="Huang S."/>
            <person name="Zhang X."/>
            <person name="Hamilton M.C."/>
            <person name="Pernal S.F."/>
            <person name="Melathopoulos A.P."/>
            <person name="Yan X."/>
            <person name="Evans J.D."/>
        </authorList>
    </citation>
    <scope>NUCLEOTIDE SEQUENCE [LARGE SCALE GENOMIC DNA]</scope>
    <source>
        <strain evidence="2 3">BRL 01</strain>
    </source>
</reference>
<dbReference type="AlphaFoldDB" id="T0LBH8"/>
<evidence type="ECO:0000259" key="1">
    <source>
        <dbReference type="Pfam" id="PF00211"/>
    </source>
</evidence>
<dbReference type="PANTHER" id="PTHR43081:SF1">
    <property type="entry name" value="ADENYLATE CYCLASE, TERMINAL-DIFFERENTIATION SPECIFIC"/>
    <property type="match status" value="1"/>
</dbReference>
<organism evidence="2 3">
    <name type="scientific">Vairimorpha apis BRL 01</name>
    <dbReference type="NCBI Taxonomy" id="1037528"/>
    <lineage>
        <taxon>Eukaryota</taxon>
        <taxon>Fungi</taxon>
        <taxon>Fungi incertae sedis</taxon>
        <taxon>Microsporidia</taxon>
        <taxon>Nosematidae</taxon>
        <taxon>Vairimorpha</taxon>
    </lineage>
</organism>
<feature type="domain" description="Guanylate cyclase" evidence="1">
    <location>
        <begin position="138"/>
        <end position="233"/>
    </location>
</feature>
<dbReference type="Proteomes" id="UP000053780">
    <property type="component" value="Unassembled WGS sequence"/>
</dbReference>
<dbReference type="InterPro" id="IPR050697">
    <property type="entry name" value="Adenylyl/Guanylyl_Cyclase_3/4"/>
</dbReference>
<dbReference type="PANTHER" id="PTHR43081">
    <property type="entry name" value="ADENYLATE CYCLASE, TERMINAL-DIFFERENTIATION SPECIFIC-RELATED"/>
    <property type="match status" value="1"/>
</dbReference>
<dbReference type="InterPro" id="IPR029787">
    <property type="entry name" value="Nucleotide_cyclase"/>
</dbReference>
<dbReference type="VEuPathDB" id="MicrosporidiaDB:NAPIS_ORF00720"/>
<dbReference type="GO" id="GO:0009190">
    <property type="term" value="P:cyclic nucleotide biosynthetic process"/>
    <property type="evidence" value="ECO:0007669"/>
    <property type="project" value="InterPro"/>
</dbReference>
<protein>
    <recommendedName>
        <fullName evidence="1">Guanylate cyclase domain-containing protein</fullName>
    </recommendedName>
</protein>
<dbReference type="GO" id="GO:0035556">
    <property type="term" value="P:intracellular signal transduction"/>
    <property type="evidence" value="ECO:0007669"/>
    <property type="project" value="InterPro"/>
</dbReference>